<evidence type="ECO:0000313" key="2">
    <source>
        <dbReference type="EMBL" id="KAJ8612259.1"/>
    </source>
</evidence>
<dbReference type="Proteomes" id="UP001230188">
    <property type="component" value="Unassembled WGS sequence"/>
</dbReference>
<accession>A0AAD7XR28</accession>
<dbReference type="EMBL" id="JAQMWT010000055">
    <property type="protein sequence ID" value="KAJ8612259.1"/>
    <property type="molecule type" value="Genomic_DNA"/>
</dbReference>
<dbReference type="Pfam" id="PF00651">
    <property type="entry name" value="BTB"/>
    <property type="match status" value="1"/>
</dbReference>
<reference evidence="2" key="1">
    <citation type="submission" date="2023-01" db="EMBL/GenBank/DDBJ databases">
        <title>Metagenome sequencing of chrysophaentin producing Chrysophaeum taylorii.</title>
        <authorList>
            <person name="Davison J."/>
            <person name="Bewley C."/>
        </authorList>
    </citation>
    <scope>NUCLEOTIDE SEQUENCE</scope>
    <source>
        <strain evidence="2">NIES-1699</strain>
    </source>
</reference>
<sequence>MAALQLMDRSWQEMSTIRLPEDSGAEEDAEVVVEEDSDGCELSALLHGGWPGDAQVVVGASVVSLHRAVIQGAPFPELREIESGVVSGSPALFHAASWAYGCEGRASRVALRAALLEACETGAAADAKVGGIPAHKAILAVRSEYFAAVFKRGDVVVAVEQQTDRDVIRKILRYAYTLHREELEALVEAVFVPDETHAEPRPVRAAYALDQLLLVEARDAVVERLAVDVDVATAAPLLAVATRLGSGRLTRACLTLLTSRTGLEDAKRADPVLFDDLVPPDLRRTIDVLRRMADTNPVGRGQLTDAREAIGMLREALDMQLDRLAAAELRRDQLRRRGEDDASVRSLLDARRLRLDYLHDYVETHEALLFGKKEINPSPAAAVADDDWCYEWRPISQNSIPPGLDVRLVFDGSRSARIPPVWTLKLYFPAPSTAVFRRKVGQTTTVADVLADVLAEMNLQHPGFLATSNAIPVLVDRGNQVLTADRNFDPILWKHRDALTLQWRPYFQ</sequence>
<evidence type="ECO:0000259" key="1">
    <source>
        <dbReference type="PROSITE" id="PS50097"/>
    </source>
</evidence>
<dbReference type="SUPFAM" id="SSF54695">
    <property type="entry name" value="POZ domain"/>
    <property type="match status" value="1"/>
</dbReference>
<organism evidence="2 3">
    <name type="scientific">Chrysophaeum taylorii</name>
    <dbReference type="NCBI Taxonomy" id="2483200"/>
    <lineage>
        <taxon>Eukaryota</taxon>
        <taxon>Sar</taxon>
        <taxon>Stramenopiles</taxon>
        <taxon>Ochrophyta</taxon>
        <taxon>Pelagophyceae</taxon>
        <taxon>Pelagomonadales</taxon>
        <taxon>Pelagomonadaceae</taxon>
        <taxon>Chrysophaeum</taxon>
    </lineage>
</organism>
<keyword evidence="3" id="KW-1185">Reference proteome</keyword>
<dbReference type="AlphaFoldDB" id="A0AAD7XR28"/>
<protein>
    <recommendedName>
        <fullName evidence="1">BTB domain-containing protein</fullName>
    </recommendedName>
</protein>
<dbReference type="CDD" id="cd18186">
    <property type="entry name" value="BTB_POZ_ZBTB_KLHL-like"/>
    <property type="match status" value="1"/>
</dbReference>
<dbReference type="InterPro" id="IPR011333">
    <property type="entry name" value="SKP1/BTB/POZ_sf"/>
</dbReference>
<dbReference type="PROSITE" id="PS50097">
    <property type="entry name" value="BTB"/>
    <property type="match status" value="1"/>
</dbReference>
<comment type="caution">
    <text evidence="2">The sequence shown here is derived from an EMBL/GenBank/DDBJ whole genome shotgun (WGS) entry which is preliminary data.</text>
</comment>
<name>A0AAD7XR28_9STRA</name>
<gene>
    <name evidence="2" type="ORF">CTAYLR_002906</name>
</gene>
<proteinExistence type="predicted"/>
<evidence type="ECO:0000313" key="3">
    <source>
        <dbReference type="Proteomes" id="UP001230188"/>
    </source>
</evidence>
<dbReference type="InterPro" id="IPR000210">
    <property type="entry name" value="BTB/POZ_dom"/>
</dbReference>
<dbReference type="Gene3D" id="3.30.710.10">
    <property type="entry name" value="Potassium Channel Kv1.1, Chain A"/>
    <property type="match status" value="1"/>
</dbReference>
<feature type="domain" description="BTB" evidence="1">
    <location>
        <begin position="119"/>
        <end position="177"/>
    </location>
</feature>